<accession>A0A7H0VAD7</accession>
<evidence type="ECO:0000313" key="1">
    <source>
        <dbReference type="EMBL" id="QNR22685.1"/>
    </source>
</evidence>
<dbReference type="RefSeq" id="WP_210757252.1">
    <property type="nucleotide sequence ID" value="NZ_CP060139.1"/>
</dbReference>
<dbReference type="KEGG" id="chyd:H4K34_09850"/>
<dbReference type="Proteomes" id="UP000516305">
    <property type="component" value="Chromosome"/>
</dbReference>
<organism evidence="1 2">
    <name type="scientific">Croceimicrobium hydrocarbonivorans</name>
    <dbReference type="NCBI Taxonomy" id="2761580"/>
    <lineage>
        <taxon>Bacteria</taxon>
        <taxon>Pseudomonadati</taxon>
        <taxon>Bacteroidota</taxon>
        <taxon>Flavobacteriia</taxon>
        <taxon>Flavobacteriales</taxon>
        <taxon>Owenweeksiaceae</taxon>
        <taxon>Croceimicrobium</taxon>
    </lineage>
</organism>
<protein>
    <recommendedName>
        <fullName evidence="3">Lipocalin-like domain-containing protein</fullName>
    </recommendedName>
</protein>
<evidence type="ECO:0008006" key="3">
    <source>
        <dbReference type="Google" id="ProtNLM"/>
    </source>
</evidence>
<gene>
    <name evidence="1" type="ORF">H4K34_09850</name>
</gene>
<sequence length="171" mass="18234">MSMKNIGIIAVLVLSLAFVACRKKDDGSSSQAPLTGLAAFLNGEFEVTQANYNGSLQSGVLGTIPLAGTGTNTSGSYNFAARNKTVDYQVSSTMEINLFGQTLPVPINVGGDGDVTYTSDTQFIIDDPSYGPMTYNISNKTETSLIATTRYQNDTTFGTVDLLLDVYLTKK</sequence>
<reference evidence="1 2" key="1">
    <citation type="submission" date="2020-08" db="EMBL/GenBank/DDBJ databases">
        <title>Croceimicrobium hydrocarbonivorans gen. nov., sp. nov., a novel marine bacterium isolated from a bacterial consortium that degrades polyethylene terephthalate.</title>
        <authorList>
            <person name="Liu R."/>
        </authorList>
    </citation>
    <scope>NUCLEOTIDE SEQUENCE [LARGE SCALE GENOMIC DNA]</scope>
    <source>
        <strain evidence="1 2">A20-9</strain>
    </source>
</reference>
<dbReference type="EMBL" id="CP060139">
    <property type="protein sequence ID" value="QNR22685.1"/>
    <property type="molecule type" value="Genomic_DNA"/>
</dbReference>
<proteinExistence type="predicted"/>
<evidence type="ECO:0000313" key="2">
    <source>
        <dbReference type="Proteomes" id="UP000516305"/>
    </source>
</evidence>
<dbReference type="AlphaFoldDB" id="A0A7H0VAD7"/>
<dbReference type="PROSITE" id="PS51257">
    <property type="entry name" value="PROKAR_LIPOPROTEIN"/>
    <property type="match status" value="1"/>
</dbReference>
<keyword evidence="2" id="KW-1185">Reference proteome</keyword>
<name>A0A7H0VAD7_9FLAO</name>